<feature type="transmembrane region" description="Helical" evidence="4">
    <location>
        <begin position="182"/>
        <end position="201"/>
    </location>
</feature>
<dbReference type="GO" id="GO:0005886">
    <property type="term" value="C:plasma membrane"/>
    <property type="evidence" value="ECO:0007669"/>
    <property type="project" value="TreeGrafter"/>
</dbReference>
<keyword evidence="4" id="KW-0472">Membrane</keyword>
<dbReference type="Gene3D" id="3.30.70.270">
    <property type="match status" value="1"/>
</dbReference>
<dbReference type="InterPro" id="IPR000160">
    <property type="entry name" value="GGDEF_dom"/>
</dbReference>
<dbReference type="OrthoDB" id="5620448at2"/>
<reference evidence="6 7" key="1">
    <citation type="submission" date="2018-07" db="EMBL/GenBank/DDBJ databases">
        <title>Corallincola holothuriorum sp. nov., a new facultative anaerobe isolated from sea cucumber Apostichopus japonicus.</title>
        <authorList>
            <person name="Xia H."/>
        </authorList>
    </citation>
    <scope>NUCLEOTIDE SEQUENCE [LARGE SCALE GENOMIC DNA]</scope>
    <source>
        <strain evidence="6 7">C4</strain>
    </source>
</reference>
<dbReference type="GO" id="GO:0043709">
    <property type="term" value="P:cell adhesion involved in single-species biofilm formation"/>
    <property type="evidence" value="ECO:0007669"/>
    <property type="project" value="TreeGrafter"/>
</dbReference>
<dbReference type="FunFam" id="3.30.70.270:FF:000001">
    <property type="entry name" value="Diguanylate cyclase domain protein"/>
    <property type="match status" value="1"/>
</dbReference>
<dbReference type="GO" id="GO:1902201">
    <property type="term" value="P:negative regulation of bacterial-type flagellum-dependent cell motility"/>
    <property type="evidence" value="ECO:0007669"/>
    <property type="project" value="TreeGrafter"/>
</dbReference>
<feature type="transmembrane region" description="Helical" evidence="4">
    <location>
        <begin position="107"/>
        <end position="125"/>
    </location>
</feature>
<dbReference type="NCBIfam" id="TIGR00254">
    <property type="entry name" value="GGDEF"/>
    <property type="match status" value="1"/>
</dbReference>
<dbReference type="Proteomes" id="UP000252558">
    <property type="component" value="Unassembled WGS sequence"/>
</dbReference>
<dbReference type="PROSITE" id="PS50887">
    <property type="entry name" value="GGDEF"/>
    <property type="match status" value="1"/>
</dbReference>
<dbReference type="Pfam" id="PF00990">
    <property type="entry name" value="GGDEF"/>
    <property type="match status" value="1"/>
</dbReference>
<protein>
    <recommendedName>
        <fullName evidence="2">diguanylate cyclase</fullName>
        <ecNumber evidence="2">2.7.7.65</ecNumber>
    </recommendedName>
</protein>
<dbReference type="EC" id="2.7.7.65" evidence="2"/>
<evidence type="ECO:0000256" key="3">
    <source>
        <dbReference type="ARBA" id="ARBA00034247"/>
    </source>
</evidence>
<dbReference type="SMART" id="SM00267">
    <property type="entry name" value="GGDEF"/>
    <property type="match status" value="1"/>
</dbReference>
<keyword evidence="4" id="KW-1133">Transmembrane helix</keyword>
<dbReference type="GO" id="GO:0052621">
    <property type="term" value="F:diguanylate cyclase activity"/>
    <property type="evidence" value="ECO:0007669"/>
    <property type="project" value="UniProtKB-EC"/>
</dbReference>
<feature type="transmembrane region" description="Helical" evidence="4">
    <location>
        <begin position="70"/>
        <end position="87"/>
    </location>
</feature>
<organism evidence="6 7">
    <name type="scientific">Corallincola holothuriorum</name>
    <dbReference type="NCBI Taxonomy" id="2282215"/>
    <lineage>
        <taxon>Bacteria</taxon>
        <taxon>Pseudomonadati</taxon>
        <taxon>Pseudomonadota</taxon>
        <taxon>Gammaproteobacteria</taxon>
        <taxon>Alteromonadales</taxon>
        <taxon>Psychromonadaceae</taxon>
        <taxon>Corallincola</taxon>
    </lineage>
</organism>
<accession>A0A368N6K9</accession>
<dbReference type="InterPro" id="IPR029787">
    <property type="entry name" value="Nucleotide_cyclase"/>
</dbReference>
<evidence type="ECO:0000256" key="1">
    <source>
        <dbReference type="ARBA" id="ARBA00001946"/>
    </source>
</evidence>
<evidence type="ECO:0000256" key="4">
    <source>
        <dbReference type="SAM" id="Phobius"/>
    </source>
</evidence>
<evidence type="ECO:0000256" key="2">
    <source>
        <dbReference type="ARBA" id="ARBA00012528"/>
    </source>
</evidence>
<dbReference type="SUPFAM" id="SSF55073">
    <property type="entry name" value="Nucleotide cyclase"/>
    <property type="match status" value="1"/>
</dbReference>
<evidence type="ECO:0000313" key="6">
    <source>
        <dbReference type="EMBL" id="RCU45643.1"/>
    </source>
</evidence>
<comment type="cofactor">
    <cofactor evidence="1">
        <name>Mg(2+)</name>
        <dbReference type="ChEBI" id="CHEBI:18420"/>
    </cofactor>
</comment>
<keyword evidence="7" id="KW-1185">Reference proteome</keyword>
<gene>
    <name evidence="6" type="ORF">DU002_14360</name>
</gene>
<dbReference type="PANTHER" id="PTHR45138:SF9">
    <property type="entry name" value="DIGUANYLATE CYCLASE DGCM-RELATED"/>
    <property type="match status" value="1"/>
</dbReference>
<proteinExistence type="predicted"/>
<dbReference type="AlphaFoldDB" id="A0A368N6K9"/>
<keyword evidence="4" id="KW-0812">Transmembrane</keyword>
<name>A0A368N6K9_9GAMM</name>
<comment type="catalytic activity">
    <reaction evidence="3">
        <text>2 GTP = 3',3'-c-di-GMP + 2 diphosphate</text>
        <dbReference type="Rhea" id="RHEA:24898"/>
        <dbReference type="ChEBI" id="CHEBI:33019"/>
        <dbReference type="ChEBI" id="CHEBI:37565"/>
        <dbReference type="ChEBI" id="CHEBI:58805"/>
        <dbReference type="EC" id="2.7.7.65"/>
    </reaction>
</comment>
<sequence length="389" mass="44043">MKQEASHSSGLSSLTRSSSLNIESLELSEIRLQQLHLYVDNHQHDRLLAPMLSLITGSVLSVWVSWQVAALWMLISFLITRNYLRVYSNFKKSAPQAKDAYQWERRIAMAHGLHMLHWAGLSMWAWQPGNFANHIFIAMIVMGLMSATTAMSSPSKRLFLLDMLPIIIIACTRPLFEQGLLYNSMAALSVCFSILMIHVGLQIHQNLLKMLCLQQERKQLMMELENMATTDALTGTSNRRAFMTFAREEVIRSQRYQHPLSLLMIDIDHFKRVNDNFGHAMGDQVIRVVAEIISEECRHSDRVARLGGEEFALLLPECGICLAEVTAERIRQRIAQTLVSHGDQASNITISIGVAELTAAQRDIDSLLDLADKRLYRAKQAGRNRVETA</sequence>
<dbReference type="InterPro" id="IPR043128">
    <property type="entry name" value="Rev_trsase/Diguanyl_cyclase"/>
</dbReference>
<dbReference type="EMBL" id="QPID01000009">
    <property type="protein sequence ID" value="RCU45643.1"/>
    <property type="molecule type" value="Genomic_DNA"/>
</dbReference>
<comment type="caution">
    <text evidence="6">The sequence shown here is derived from an EMBL/GenBank/DDBJ whole genome shotgun (WGS) entry which is preliminary data.</text>
</comment>
<dbReference type="CDD" id="cd01949">
    <property type="entry name" value="GGDEF"/>
    <property type="match status" value="1"/>
</dbReference>
<dbReference type="PANTHER" id="PTHR45138">
    <property type="entry name" value="REGULATORY COMPONENTS OF SENSORY TRANSDUCTION SYSTEM"/>
    <property type="match status" value="1"/>
</dbReference>
<feature type="domain" description="GGDEF" evidence="5">
    <location>
        <begin position="258"/>
        <end position="389"/>
    </location>
</feature>
<evidence type="ECO:0000259" key="5">
    <source>
        <dbReference type="PROSITE" id="PS50887"/>
    </source>
</evidence>
<feature type="transmembrane region" description="Helical" evidence="4">
    <location>
        <begin position="131"/>
        <end position="151"/>
    </location>
</feature>
<evidence type="ECO:0000313" key="7">
    <source>
        <dbReference type="Proteomes" id="UP000252558"/>
    </source>
</evidence>
<dbReference type="RefSeq" id="WP_114339093.1">
    <property type="nucleotide sequence ID" value="NZ_QPID01000009.1"/>
</dbReference>
<dbReference type="InterPro" id="IPR050469">
    <property type="entry name" value="Diguanylate_Cyclase"/>
</dbReference>